<dbReference type="Gene3D" id="2.160.20.120">
    <property type="match status" value="1"/>
</dbReference>
<dbReference type="Proteomes" id="UP001183246">
    <property type="component" value="Unassembled WGS sequence"/>
</dbReference>
<dbReference type="Pfam" id="PF13349">
    <property type="entry name" value="DUF4097"/>
    <property type="match status" value="1"/>
</dbReference>
<feature type="domain" description="DUF4097" evidence="1">
    <location>
        <begin position="106"/>
        <end position="219"/>
    </location>
</feature>
<accession>A0ABU2MX43</accession>
<dbReference type="EMBL" id="JAVREL010000019">
    <property type="protein sequence ID" value="MDT0346222.1"/>
    <property type="molecule type" value="Genomic_DNA"/>
</dbReference>
<evidence type="ECO:0000313" key="2">
    <source>
        <dbReference type="EMBL" id="MDT0346222.1"/>
    </source>
</evidence>
<gene>
    <name evidence="2" type="ORF">RM590_27075</name>
</gene>
<comment type="caution">
    <text evidence="2">The sequence shown here is derived from an EMBL/GenBank/DDBJ whole genome shotgun (WGS) entry which is preliminary data.</text>
</comment>
<reference evidence="3" key="1">
    <citation type="submission" date="2023-07" db="EMBL/GenBank/DDBJ databases">
        <title>30 novel species of actinomycetes from the DSMZ collection.</title>
        <authorList>
            <person name="Nouioui I."/>
        </authorList>
    </citation>
    <scope>NUCLEOTIDE SEQUENCE [LARGE SCALE GENOMIC DNA]</scope>
    <source>
        <strain evidence="3">DSM 44938</strain>
    </source>
</reference>
<evidence type="ECO:0000259" key="1">
    <source>
        <dbReference type="Pfam" id="PF13349"/>
    </source>
</evidence>
<dbReference type="InterPro" id="IPR025164">
    <property type="entry name" value="Toastrack_DUF4097"/>
</dbReference>
<organism evidence="2 3">
    <name type="scientific">Streptomyces litchfieldiae</name>
    <dbReference type="NCBI Taxonomy" id="3075543"/>
    <lineage>
        <taxon>Bacteria</taxon>
        <taxon>Bacillati</taxon>
        <taxon>Actinomycetota</taxon>
        <taxon>Actinomycetes</taxon>
        <taxon>Kitasatosporales</taxon>
        <taxon>Streptomycetaceae</taxon>
        <taxon>Streptomyces</taxon>
    </lineage>
</organism>
<protein>
    <submittedName>
        <fullName evidence="2">DUF4097 family beta strand repeat-containing protein</fullName>
    </submittedName>
</protein>
<dbReference type="RefSeq" id="WP_311707346.1">
    <property type="nucleotide sequence ID" value="NZ_JAVREL010000019.1"/>
</dbReference>
<name>A0ABU2MX43_9ACTN</name>
<proteinExistence type="predicted"/>
<sequence>MQKFDTPAPVSAVLDIPAGRIQFIAADRTDTTVEVLPANASKGRDVKAAEQTTVDYRDGVLRIDAPAAKNQYLGPSGSIEITVQLPAGSRIEAKAASAEFRCVGRLGDIVFEGAHGAVKIDEAASIRLTASAGDVSIGRLAGPAQISTHQGDIHIAEAARGTLVATTQMGDITVGTAHGVSATLDASTGYGRIHNALTNTDGPTAPLTIRATTSHGDITARSL</sequence>
<keyword evidence="3" id="KW-1185">Reference proteome</keyword>
<evidence type="ECO:0000313" key="3">
    <source>
        <dbReference type="Proteomes" id="UP001183246"/>
    </source>
</evidence>